<dbReference type="PROSITE" id="PS50943">
    <property type="entry name" value="HTH_CROC1"/>
    <property type="match status" value="1"/>
</dbReference>
<organism evidence="2 3">
    <name type="scientific">Nostoc punctiforme NIES-2108</name>
    <dbReference type="NCBI Taxonomy" id="1356359"/>
    <lineage>
        <taxon>Bacteria</taxon>
        <taxon>Bacillati</taxon>
        <taxon>Cyanobacteriota</taxon>
        <taxon>Cyanophyceae</taxon>
        <taxon>Nostocales</taxon>
        <taxon>Nostocaceae</taxon>
        <taxon>Nostoc</taxon>
    </lineage>
</organism>
<dbReference type="Gene3D" id="1.10.260.40">
    <property type="entry name" value="lambda repressor-like DNA-binding domains"/>
    <property type="match status" value="1"/>
</dbReference>
<proteinExistence type="predicted"/>
<name>A0A367R5N9_NOSPU</name>
<dbReference type="GO" id="GO:0003677">
    <property type="term" value="F:DNA binding"/>
    <property type="evidence" value="ECO:0007669"/>
    <property type="project" value="InterPro"/>
</dbReference>
<dbReference type="AlphaFoldDB" id="A0A367R5N9"/>
<feature type="domain" description="HTH cro/C1-type" evidence="1">
    <location>
        <begin position="4"/>
        <end position="58"/>
    </location>
</feature>
<evidence type="ECO:0000313" key="2">
    <source>
        <dbReference type="EMBL" id="RCJ31251.1"/>
    </source>
</evidence>
<gene>
    <name evidence="2" type="ORF">A6769_31340</name>
</gene>
<dbReference type="EMBL" id="LXQE01000177">
    <property type="protein sequence ID" value="RCJ31251.1"/>
    <property type="molecule type" value="Genomic_DNA"/>
</dbReference>
<dbReference type="SUPFAM" id="SSF47413">
    <property type="entry name" value="lambda repressor-like DNA-binding domains"/>
    <property type="match status" value="1"/>
</dbReference>
<protein>
    <recommendedName>
        <fullName evidence="1">HTH cro/C1-type domain-containing protein</fullName>
    </recommendedName>
</protein>
<sequence length="321" mass="37337">MNRLKQILKERNLSHASLAEMLKITQETIQLWEKGKMEIPPAPLKDLAIILNCSIDEIIGVSKQKRSGYPGSFFAKSDINIIYHFGGIKFKLQGLQEKLDHPIDKQAAKSVYWYLQKPEDEPVHQFQWMDIETMNNYIIFVNLKALKICDLYTDAKEESPIFYHPEIYRVLTDWDILDEPNATVKDIAATFNVSETLAKVIQSIEKELQAKYDNCDSWEEFSYLKVYWLDGTQTFHYLDEDLYSNLETLRNISGDPSIYPEAHQGTRFIQEYDEEGSTMFLNLEHIALIEVPAIKFWQIACALEPDLLNLRDISPYLPVKE</sequence>
<dbReference type="InterPro" id="IPR001387">
    <property type="entry name" value="Cro/C1-type_HTH"/>
</dbReference>
<accession>A0A367R5N9</accession>
<dbReference type="InterPro" id="IPR010982">
    <property type="entry name" value="Lambda_DNA-bd_dom_sf"/>
</dbReference>
<dbReference type="Proteomes" id="UP000252085">
    <property type="component" value="Unassembled WGS sequence"/>
</dbReference>
<reference evidence="2 3" key="1">
    <citation type="submission" date="2016-04" db="EMBL/GenBank/DDBJ databases">
        <authorList>
            <person name="Evans L.H."/>
            <person name="Alamgir A."/>
            <person name="Owens N."/>
            <person name="Weber N.D."/>
            <person name="Virtaneva K."/>
            <person name="Barbian K."/>
            <person name="Babar A."/>
            <person name="Rosenke K."/>
        </authorList>
    </citation>
    <scope>NUCLEOTIDE SEQUENCE [LARGE SCALE GENOMIC DNA]</scope>
    <source>
        <strain evidence="2">NIES-2108</strain>
    </source>
</reference>
<dbReference type="CDD" id="cd00093">
    <property type="entry name" value="HTH_XRE"/>
    <property type="match status" value="1"/>
</dbReference>
<evidence type="ECO:0000259" key="1">
    <source>
        <dbReference type="PROSITE" id="PS50943"/>
    </source>
</evidence>
<evidence type="ECO:0000313" key="3">
    <source>
        <dbReference type="Proteomes" id="UP000252085"/>
    </source>
</evidence>
<dbReference type="SMART" id="SM00530">
    <property type="entry name" value="HTH_XRE"/>
    <property type="match status" value="1"/>
</dbReference>
<dbReference type="Pfam" id="PF01381">
    <property type="entry name" value="HTH_3"/>
    <property type="match status" value="1"/>
</dbReference>
<comment type="caution">
    <text evidence="2">The sequence shown here is derived from an EMBL/GenBank/DDBJ whole genome shotgun (WGS) entry which is preliminary data.</text>
</comment>